<protein>
    <recommendedName>
        <fullName evidence="4">YcxB-like protein domain-containing protein</fullName>
    </recommendedName>
</protein>
<feature type="transmembrane region" description="Helical" evidence="1">
    <location>
        <begin position="12"/>
        <end position="27"/>
    </location>
</feature>
<keyword evidence="1" id="KW-0812">Transmembrane</keyword>
<feature type="transmembrane region" description="Helical" evidence="1">
    <location>
        <begin position="56"/>
        <end position="78"/>
    </location>
</feature>
<comment type="caution">
    <text evidence="2">The sequence shown here is derived from an EMBL/GenBank/DDBJ whole genome shotgun (WGS) entry which is preliminary data.</text>
</comment>
<dbReference type="RefSeq" id="WP_079507315.1">
    <property type="nucleotide sequence ID" value="NZ_CP017194.1"/>
</dbReference>
<sequence>MFVSHFTKWEWVKIYFTFYYLVYWKYIIARKRKVLMLVTFLVSLFLLFFISKQIMYYYLFFVSAIPIISPSLFMVVYCPDTLVCFYIKPQIEEMKLYDGIYTSNEDSKYKLSFNYNRNVMDSNYDILFETRNYFFIYRNYIKSLVPEPSIILVINKIENQEYLGRDSQEFLNILIPRCKKYIKAP</sequence>
<evidence type="ECO:0008006" key="4">
    <source>
        <dbReference type="Google" id="ProtNLM"/>
    </source>
</evidence>
<accession>A0ABT0AU35</accession>
<dbReference type="EMBL" id="JAAECS010000007">
    <property type="protein sequence ID" value="MCJ1990220.1"/>
    <property type="molecule type" value="Genomic_DNA"/>
</dbReference>
<keyword evidence="1" id="KW-0472">Membrane</keyword>
<evidence type="ECO:0000313" key="3">
    <source>
        <dbReference type="Proteomes" id="UP001522450"/>
    </source>
</evidence>
<feature type="transmembrane region" description="Helical" evidence="1">
    <location>
        <begin position="34"/>
        <end position="50"/>
    </location>
</feature>
<proteinExistence type="predicted"/>
<dbReference type="Proteomes" id="UP001522450">
    <property type="component" value="Unassembled WGS sequence"/>
</dbReference>
<dbReference type="GeneID" id="71635322"/>
<evidence type="ECO:0000313" key="2">
    <source>
        <dbReference type="EMBL" id="MCJ1990220.1"/>
    </source>
</evidence>
<evidence type="ECO:0000256" key="1">
    <source>
        <dbReference type="SAM" id="Phobius"/>
    </source>
</evidence>
<keyword evidence="3" id="KW-1185">Reference proteome</keyword>
<gene>
    <name evidence="2" type="ORF">GYN21_08300</name>
</gene>
<keyword evidence="1" id="KW-1133">Transmembrane helix</keyword>
<reference evidence="2 3" key="1">
    <citation type="journal article" date="2022" name="Microbiol. Res.">
        <title>Comparative genome analysis, predicted lifestyle and antimicrobial strategies of Lactococcus carnosus and Lactococcus paracarnosus isolated from meat.</title>
        <authorList>
            <person name="Werum V."/>
            <person name="Ehrmann M."/>
            <person name="Vogel R."/>
            <person name="Hilgarth M."/>
        </authorList>
    </citation>
    <scope>NUCLEOTIDE SEQUENCE [LARGE SCALE GENOMIC DNA]</scope>
    <source>
        <strain evidence="2 3">TMW22177</strain>
    </source>
</reference>
<name>A0ABT0AU35_9LACT</name>
<organism evidence="2 3">
    <name type="scientific">Pseudolactococcus carnosus</name>
    <dbReference type="NCBI Taxonomy" id="2749961"/>
    <lineage>
        <taxon>Bacteria</taxon>
        <taxon>Bacillati</taxon>
        <taxon>Bacillota</taxon>
        <taxon>Bacilli</taxon>
        <taxon>Lactobacillales</taxon>
        <taxon>Streptococcaceae</taxon>
        <taxon>Pseudolactococcus</taxon>
    </lineage>
</organism>